<evidence type="ECO:0000256" key="1">
    <source>
        <dbReference type="PROSITE-ProRule" id="PRU00042"/>
    </source>
</evidence>
<dbReference type="PROSITE" id="PS50157">
    <property type="entry name" value="ZINC_FINGER_C2H2_2"/>
    <property type="match status" value="1"/>
</dbReference>
<dbReference type="SUPFAM" id="SSF57667">
    <property type="entry name" value="beta-beta-alpha zinc fingers"/>
    <property type="match status" value="1"/>
</dbReference>
<dbReference type="PROSITE" id="PS00028">
    <property type="entry name" value="ZINC_FINGER_C2H2_1"/>
    <property type="match status" value="1"/>
</dbReference>
<dbReference type="InterPro" id="IPR036236">
    <property type="entry name" value="Znf_C2H2_sf"/>
</dbReference>
<dbReference type="InterPro" id="IPR013087">
    <property type="entry name" value="Znf_C2H2_type"/>
</dbReference>
<name>A0A813UZB2_9BILA</name>
<comment type="caution">
    <text evidence="4">The sequence shown here is derived from an EMBL/GenBank/DDBJ whole genome shotgun (WGS) entry which is preliminary data.</text>
</comment>
<protein>
    <recommendedName>
        <fullName evidence="3">C2H2-type domain-containing protein</fullName>
    </recommendedName>
</protein>
<keyword evidence="5" id="KW-1185">Reference proteome</keyword>
<evidence type="ECO:0000256" key="2">
    <source>
        <dbReference type="SAM" id="MobiDB-lite"/>
    </source>
</evidence>
<accession>A0A813UZB2</accession>
<dbReference type="OrthoDB" id="372803at2759"/>
<evidence type="ECO:0000313" key="5">
    <source>
        <dbReference type="Proteomes" id="UP000663879"/>
    </source>
</evidence>
<dbReference type="Proteomes" id="UP000663879">
    <property type="component" value="Unassembled WGS sequence"/>
</dbReference>
<sequence length="576" mass="65122">MNKIQDKINELMAMGCLQPDDPKFDFFKRQIVPAVVNEYITPTGITSHSFKCPFENFAVLVSKGNILERHLREKHYEEIPIGVFGRLKTYKCSPCNQDFKRREHLNRHLEGRRHLKNIISQGLATETQKTKWASICEAKRQDNSNEPTTSRKSSTGNCELFRLNDTIVLSSQTSESTDTSIQIFLSNDELSFYSTPSSSDDYYSQSSLISGTSSQKSSQNSYVSCKSTSSLKFQQRITSTPVGDLIDESSSDEGRRECSIEEELNQSKATSKSQTSAKRSFEIAKKQIKSEPNYEAEFASDLETDKLFCNESFIDFMNHIESKANKKMIAKNFNEDHIEVKVQPKNKIKEEGWSASSNRVSNKRKLEFGTHASEEFKEERTKELKGCEVLENLLKTKRKPSKELCRSSTPKVKKKPNYDVDEDTVSVSSISSSISSASALRKRGMPKEACIEDVSGLLSIAMDVLKNNINFIPEPEPENEEIATDKSRDIESNLKKNDNNAVVDKEIDISDILPLNNNLPQESTNLAQQTTLPEVEQNVEKECDICLLDSDQNPEVDVPLDVEEDVLQFLGLVKTF</sequence>
<reference evidence="4" key="1">
    <citation type="submission" date="2021-02" db="EMBL/GenBank/DDBJ databases">
        <authorList>
            <person name="Nowell W R."/>
        </authorList>
    </citation>
    <scope>NUCLEOTIDE SEQUENCE</scope>
    <source>
        <strain evidence="4">Ploen Becks lab</strain>
    </source>
</reference>
<dbReference type="EMBL" id="CAJNOC010001124">
    <property type="protein sequence ID" value="CAF0837365.1"/>
    <property type="molecule type" value="Genomic_DNA"/>
</dbReference>
<evidence type="ECO:0000259" key="3">
    <source>
        <dbReference type="PROSITE" id="PS50157"/>
    </source>
</evidence>
<organism evidence="4 5">
    <name type="scientific">Brachionus calyciflorus</name>
    <dbReference type="NCBI Taxonomy" id="104777"/>
    <lineage>
        <taxon>Eukaryota</taxon>
        <taxon>Metazoa</taxon>
        <taxon>Spiralia</taxon>
        <taxon>Gnathifera</taxon>
        <taxon>Rotifera</taxon>
        <taxon>Eurotatoria</taxon>
        <taxon>Monogononta</taxon>
        <taxon>Pseudotrocha</taxon>
        <taxon>Ploima</taxon>
        <taxon>Brachionidae</taxon>
        <taxon>Brachionus</taxon>
    </lineage>
</organism>
<proteinExistence type="predicted"/>
<keyword evidence="1" id="KW-0862">Zinc</keyword>
<keyword evidence="1" id="KW-0479">Metal-binding</keyword>
<dbReference type="AlphaFoldDB" id="A0A813UZB2"/>
<feature type="region of interest" description="Disordered" evidence="2">
    <location>
        <begin position="242"/>
        <end position="276"/>
    </location>
</feature>
<feature type="domain" description="C2H2-type" evidence="3">
    <location>
        <begin position="90"/>
        <end position="114"/>
    </location>
</feature>
<evidence type="ECO:0000313" key="4">
    <source>
        <dbReference type="EMBL" id="CAF0837365.1"/>
    </source>
</evidence>
<dbReference type="GO" id="GO:0008270">
    <property type="term" value="F:zinc ion binding"/>
    <property type="evidence" value="ECO:0007669"/>
    <property type="project" value="UniProtKB-KW"/>
</dbReference>
<feature type="compositionally biased region" description="Low complexity" evidence="2">
    <location>
        <begin position="266"/>
        <end position="276"/>
    </location>
</feature>
<keyword evidence="1" id="KW-0863">Zinc-finger</keyword>
<gene>
    <name evidence="4" type="ORF">OXX778_LOCUS8269</name>
</gene>
<dbReference type="Gene3D" id="3.30.160.60">
    <property type="entry name" value="Classic Zinc Finger"/>
    <property type="match status" value="1"/>
</dbReference>